<gene>
    <name evidence="1" type="ORF">L6164_008492</name>
</gene>
<dbReference type="EMBL" id="CM039429">
    <property type="protein sequence ID" value="KAI4347708.1"/>
    <property type="molecule type" value="Genomic_DNA"/>
</dbReference>
<dbReference type="Proteomes" id="UP000828941">
    <property type="component" value="Chromosome 4"/>
</dbReference>
<comment type="caution">
    <text evidence="1">The sequence shown here is derived from an EMBL/GenBank/DDBJ whole genome shotgun (WGS) entry which is preliminary data.</text>
</comment>
<reference evidence="1 2" key="1">
    <citation type="journal article" date="2022" name="DNA Res.">
        <title>Chromosomal-level genome assembly of the orchid tree Bauhinia variegata (Leguminosae; Cercidoideae) supports the allotetraploid origin hypothesis of Bauhinia.</title>
        <authorList>
            <person name="Zhong Y."/>
            <person name="Chen Y."/>
            <person name="Zheng D."/>
            <person name="Pang J."/>
            <person name="Liu Y."/>
            <person name="Luo S."/>
            <person name="Meng S."/>
            <person name="Qian L."/>
            <person name="Wei D."/>
            <person name="Dai S."/>
            <person name="Zhou R."/>
        </authorList>
    </citation>
    <scope>NUCLEOTIDE SEQUENCE [LARGE SCALE GENOMIC DNA]</scope>
    <source>
        <strain evidence="1">BV-YZ2020</strain>
    </source>
</reference>
<protein>
    <submittedName>
        <fullName evidence="1">Uncharacterized protein</fullName>
    </submittedName>
</protein>
<proteinExistence type="predicted"/>
<name>A0ACB9PH64_BAUVA</name>
<accession>A0ACB9PH64</accession>
<organism evidence="1 2">
    <name type="scientific">Bauhinia variegata</name>
    <name type="common">Purple orchid tree</name>
    <name type="synonym">Phanera variegata</name>
    <dbReference type="NCBI Taxonomy" id="167791"/>
    <lineage>
        <taxon>Eukaryota</taxon>
        <taxon>Viridiplantae</taxon>
        <taxon>Streptophyta</taxon>
        <taxon>Embryophyta</taxon>
        <taxon>Tracheophyta</taxon>
        <taxon>Spermatophyta</taxon>
        <taxon>Magnoliopsida</taxon>
        <taxon>eudicotyledons</taxon>
        <taxon>Gunneridae</taxon>
        <taxon>Pentapetalae</taxon>
        <taxon>rosids</taxon>
        <taxon>fabids</taxon>
        <taxon>Fabales</taxon>
        <taxon>Fabaceae</taxon>
        <taxon>Cercidoideae</taxon>
        <taxon>Cercideae</taxon>
        <taxon>Bauhiniinae</taxon>
        <taxon>Bauhinia</taxon>
    </lineage>
</organism>
<sequence length="230" mass="26195">MKKYGDNLEDIRVVEKIIHTLASKFEVVAVSIEQSQNLEVITIDELQGSLQAYEERLKKETIIQTLQAKVSLNDKEKETTRSHGRGRFRGCGHGRERGYLDTGASNHMMGNKELFVDLDEMHKEEIIFGNDLKVPIEGKCDVLVLTKNGGHKLISQVYFIPSLKVYILNMGQLLENGYDIHLKDTSCTLKDESHNLIARVPMSKNRLFLLNLKVDHPKCLIAFVKDSSWL</sequence>
<evidence type="ECO:0000313" key="2">
    <source>
        <dbReference type="Proteomes" id="UP000828941"/>
    </source>
</evidence>
<keyword evidence="2" id="KW-1185">Reference proteome</keyword>
<evidence type="ECO:0000313" key="1">
    <source>
        <dbReference type="EMBL" id="KAI4347708.1"/>
    </source>
</evidence>